<proteinExistence type="predicted"/>
<keyword evidence="2" id="KW-1185">Reference proteome</keyword>
<reference evidence="1" key="1">
    <citation type="submission" date="2023-10" db="EMBL/GenBank/DDBJ databases">
        <authorList>
            <person name="Chen Y."/>
            <person name="Shah S."/>
            <person name="Dougan E. K."/>
            <person name="Thang M."/>
            <person name="Chan C."/>
        </authorList>
    </citation>
    <scope>NUCLEOTIDE SEQUENCE [LARGE SCALE GENOMIC DNA]</scope>
</reference>
<name>A0ABN9V3R6_9DINO</name>
<dbReference type="Proteomes" id="UP001189429">
    <property type="component" value="Unassembled WGS sequence"/>
</dbReference>
<dbReference type="EMBL" id="CAUYUJ010016547">
    <property type="protein sequence ID" value="CAK0866543.1"/>
    <property type="molecule type" value="Genomic_DNA"/>
</dbReference>
<comment type="caution">
    <text evidence="1">The sequence shown here is derived from an EMBL/GenBank/DDBJ whole genome shotgun (WGS) entry which is preliminary data.</text>
</comment>
<organism evidence="1 2">
    <name type="scientific">Prorocentrum cordatum</name>
    <dbReference type="NCBI Taxonomy" id="2364126"/>
    <lineage>
        <taxon>Eukaryota</taxon>
        <taxon>Sar</taxon>
        <taxon>Alveolata</taxon>
        <taxon>Dinophyceae</taxon>
        <taxon>Prorocentrales</taxon>
        <taxon>Prorocentraceae</taxon>
        <taxon>Prorocentrum</taxon>
    </lineage>
</organism>
<evidence type="ECO:0000313" key="2">
    <source>
        <dbReference type="Proteomes" id="UP001189429"/>
    </source>
</evidence>
<sequence>MRGAFVRGSSVHRRIELVPPLGVHPPFGGSREAHHARLLPLMLERFLRPGGRWLLSLAIRDGPMMADMLRHLHRSGVLGTALPAEDPCPISWETACVPERCGFCGGGRGRPGPPGGPTLAELCALVEAHEGGAVLLEGRRPLEPHGREK</sequence>
<evidence type="ECO:0000313" key="1">
    <source>
        <dbReference type="EMBL" id="CAK0866543.1"/>
    </source>
</evidence>
<gene>
    <name evidence="1" type="ORF">PCOR1329_LOCUS53701</name>
</gene>
<protein>
    <submittedName>
        <fullName evidence="1">Uncharacterized protein</fullName>
    </submittedName>
</protein>
<accession>A0ABN9V3R6</accession>